<dbReference type="AlphaFoldDB" id="V4U4V3"/>
<dbReference type="KEGG" id="cic:CICLE_v10017405mg"/>
<dbReference type="EMBL" id="KI536312">
    <property type="protein sequence ID" value="ESR60977.1"/>
    <property type="molecule type" value="Genomic_DNA"/>
</dbReference>
<evidence type="ECO:0000313" key="1">
    <source>
        <dbReference type="EMBL" id="ESR60977.1"/>
    </source>
</evidence>
<sequence>MYQLTFKFQPLQAVCVDREKHMINANVARGDTTLFLLSKTSGCRFGTYFRISSVVARAKYIYSRSLEL</sequence>
<keyword evidence="2" id="KW-1185">Reference proteome</keyword>
<gene>
    <name evidence="1" type="ORF">CICLE_v10017405mg</name>
</gene>
<accession>V4U4V3</accession>
<dbReference type="Gramene" id="ESR60977">
    <property type="protein sequence ID" value="ESR60977"/>
    <property type="gene ID" value="CICLE_v10017405mg"/>
</dbReference>
<dbReference type="InParanoid" id="V4U4V3"/>
<proteinExistence type="predicted"/>
<protein>
    <submittedName>
        <fullName evidence="1">Uncharacterized protein</fullName>
    </submittedName>
</protein>
<organism evidence="1 2">
    <name type="scientific">Citrus clementina</name>
    <name type="common">Clementine</name>
    <name type="synonym">Citrus deliciosa x Citrus sinensis</name>
    <dbReference type="NCBI Taxonomy" id="85681"/>
    <lineage>
        <taxon>Eukaryota</taxon>
        <taxon>Viridiplantae</taxon>
        <taxon>Streptophyta</taxon>
        <taxon>Embryophyta</taxon>
        <taxon>Tracheophyta</taxon>
        <taxon>Spermatophyta</taxon>
        <taxon>Magnoliopsida</taxon>
        <taxon>eudicotyledons</taxon>
        <taxon>Gunneridae</taxon>
        <taxon>Pentapetalae</taxon>
        <taxon>rosids</taxon>
        <taxon>malvids</taxon>
        <taxon>Sapindales</taxon>
        <taxon>Rutaceae</taxon>
        <taxon>Aurantioideae</taxon>
        <taxon>Citrus</taxon>
    </lineage>
</organism>
<reference evidence="1 2" key="1">
    <citation type="submission" date="2013-10" db="EMBL/GenBank/DDBJ databases">
        <authorList>
            <consortium name="International Citrus Genome Consortium"/>
            <person name="Jenkins J."/>
            <person name="Schmutz J."/>
            <person name="Prochnik S."/>
            <person name="Rokhsar D."/>
            <person name="Gmitter F."/>
            <person name="Ollitrault P."/>
            <person name="Machado M."/>
            <person name="Talon M."/>
            <person name="Wincker P."/>
            <person name="Jaillon O."/>
            <person name="Morgante M."/>
        </authorList>
    </citation>
    <scope>NUCLEOTIDE SEQUENCE</scope>
    <source>
        <strain evidence="2">cv. Clemenules</strain>
    </source>
</reference>
<name>V4U4V3_CITCL</name>
<dbReference type="Proteomes" id="UP000030687">
    <property type="component" value="Unassembled WGS sequence"/>
</dbReference>
<evidence type="ECO:0000313" key="2">
    <source>
        <dbReference type="Proteomes" id="UP000030687"/>
    </source>
</evidence>